<dbReference type="AlphaFoldDB" id="A0A6C0LUR2"/>
<dbReference type="PANTHER" id="PTHR48177:SF1">
    <property type="entry name" value="PLASMANYLETHANOLAMINE DESATURASE 1"/>
    <property type="match status" value="1"/>
</dbReference>
<dbReference type="Pfam" id="PF10520">
    <property type="entry name" value="Lipid_desat"/>
    <property type="match status" value="1"/>
</dbReference>
<dbReference type="GO" id="GO:0016020">
    <property type="term" value="C:membrane"/>
    <property type="evidence" value="ECO:0007669"/>
    <property type="project" value="UniProtKB-SubCell"/>
</dbReference>
<dbReference type="GO" id="GO:0016491">
    <property type="term" value="F:oxidoreductase activity"/>
    <property type="evidence" value="ECO:0007669"/>
    <property type="project" value="TreeGrafter"/>
</dbReference>
<keyword evidence="5" id="KW-0472">Membrane</keyword>
<evidence type="ECO:0000259" key="6">
    <source>
        <dbReference type="Pfam" id="PF10520"/>
    </source>
</evidence>
<comment type="subcellular location">
    <subcellularLocation>
        <location evidence="1">Membrane</location>
        <topology evidence="1">Multi-pass membrane protein</topology>
    </subcellularLocation>
</comment>
<dbReference type="EMBL" id="MN740556">
    <property type="protein sequence ID" value="QHU33304.1"/>
    <property type="molecule type" value="Genomic_DNA"/>
</dbReference>
<protein>
    <recommendedName>
        <fullName evidence="6">Lipid desaturase domain-containing protein</fullName>
    </recommendedName>
</protein>
<proteinExistence type="inferred from homology"/>
<evidence type="ECO:0000313" key="7">
    <source>
        <dbReference type="EMBL" id="QHU33304.1"/>
    </source>
</evidence>
<dbReference type="InterPro" id="IPR052601">
    <property type="entry name" value="Plasmalogen_desaturase"/>
</dbReference>
<evidence type="ECO:0000256" key="4">
    <source>
        <dbReference type="ARBA" id="ARBA00022989"/>
    </source>
</evidence>
<keyword evidence="3" id="KW-0812">Transmembrane</keyword>
<evidence type="ECO:0000256" key="5">
    <source>
        <dbReference type="ARBA" id="ARBA00023136"/>
    </source>
</evidence>
<organism evidence="7">
    <name type="scientific">viral metagenome</name>
    <dbReference type="NCBI Taxonomy" id="1070528"/>
    <lineage>
        <taxon>unclassified sequences</taxon>
        <taxon>metagenomes</taxon>
        <taxon>organismal metagenomes</taxon>
    </lineage>
</organism>
<comment type="similarity">
    <text evidence="2">Belongs to the fatty acid desaturase CarF family.</text>
</comment>
<reference evidence="7" key="1">
    <citation type="journal article" date="2020" name="Nature">
        <title>Giant virus diversity and host interactions through global metagenomics.</title>
        <authorList>
            <person name="Schulz F."/>
            <person name="Roux S."/>
            <person name="Paez-Espino D."/>
            <person name="Jungbluth S."/>
            <person name="Walsh D.A."/>
            <person name="Denef V.J."/>
            <person name="McMahon K.D."/>
            <person name="Konstantinidis K.T."/>
            <person name="Eloe-Fadrosh E.A."/>
            <person name="Kyrpides N.C."/>
            <person name="Woyke T."/>
        </authorList>
    </citation>
    <scope>NUCLEOTIDE SEQUENCE</scope>
    <source>
        <strain evidence="7">GVMAG-S-1014582-52</strain>
    </source>
</reference>
<dbReference type="PANTHER" id="PTHR48177">
    <property type="entry name" value="TRANSMEMBRANE PROTEIN 189"/>
    <property type="match status" value="1"/>
</dbReference>
<name>A0A6C0LUR2_9ZZZZ</name>
<keyword evidence="4" id="KW-1133">Transmembrane helix</keyword>
<accession>A0A6C0LUR2</accession>
<evidence type="ECO:0000256" key="1">
    <source>
        <dbReference type="ARBA" id="ARBA00004141"/>
    </source>
</evidence>
<evidence type="ECO:0000256" key="3">
    <source>
        <dbReference type="ARBA" id="ARBA00022692"/>
    </source>
</evidence>
<dbReference type="InterPro" id="IPR019547">
    <property type="entry name" value="Lipid_desat"/>
</dbReference>
<sequence length="122" mass="14878">MGPLLYMSELNTFMMSLFLTISLNDVIHKYAHMTDHDRPKLATFMQKIYIFQSYNEHHLHHIYPHEMNYCPVSPYLNIMLEYVNFWRFFERIIEKYLGIYPRVKLDKYVEDVNYLAGIKFVE</sequence>
<evidence type="ECO:0000256" key="2">
    <source>
        <dbReference type="ARBA" id="ARBA00007620"/>
    </source>
</evidence>
<feature type="domain" description="Lipid desaturase" evidence="6">
    <location>
        <begin position="9"/>
        <end position="103"/>
    </location>
</feature>